<gene>
    <name evidence="1" type="ORF">E6W39_00015</name>
</gene>
<reference evidence="1 2" key="1">
    <citation type="submission" date="2019-06" db="EMBL/GenBank/DDBJ databases">
        <title>Description of Kitasatospora acidophila sp. nov. isolated from pine grove soil, and reclassification of Streptomyces novaecaesareae to Kitasatospora novaeceasareae comb. nov.</title>
        <authorList>
            <person name="Kim M.J."/>
        </authorList>
    </citation>
    <scope>NUCLEOTIDE SEQUENCE [LARGE SCALE GENOMIC DNA]</scope>
    <source>
        <strain evidence="1 2">MMS16-CNU292</strain>
    </source>
</reference>
<comment type="caution">
    <text evidence="1">The sequence shown here is derived from an EMBL/GenBank/DDBJ whole genome shotgun (WGS) entry which is preliminary data.</text>
</comment>
<proteinExistence type="predicted"/>
<name>A0A540WG33_9ACTN</name>
<sequence>MSAEEPMTVLKQSDVVAERRSRWLPPNLTGVRSTEGWQSIGRAGGNGKPSRARLDDLLLGGKDHQVIDRTVAAELKKVPLRFAIGSGPRDFIERAVQFWPGPPGA</sequence>
<dbReference type="Gene3D" id="3.40.50.150">
    <property type="entry name" value="Vaccinia Virus protein VP39"/>
    <property type="match status" value="1"/>
</dbReference>
<dbReference type="RefSeq" id="WP_141631653.1">
    <property type="nucleotide sequence ID" value="NZ_VIGB01000001.1"/>
</dbReference>
<evidence type="ECO:0000313" key="1">
    <source>
        <dbReference type="EMBL" id="TQF07993.1"/>
    </source>
</evidence>
<protein>
    <submittedName>
        <fullName evidence="1">Uncharacterized protein</fullName>
    </submittedName>
</protein>
<dbReference type="AlphaFoldDB" id="A0A540WG33"/>
<organism evidence="1 2">
    <name type="scientific">Kitasatospora acidiphila</name>
    <dbReference type="NCBI Taxonomy" id="2567942"/>
    <lineage>
        <taxon>Bacteria</taxon>
        <taxon>Bacillati</taxon>
        <taxon>Actinomycetota</taxon>
        <taxon>Actinomycetes</taxon>
        <taxon>Kitasatosporales</taxon>
        <taxon>Streptomycetaceae</taxon>
        <taxon>Kitasatospora</taxon>
    </lineage>
</organism>
<accession>A0A540WG33</accession>
<dbReference type="EMBL" id="VIGB01000001">
    <property type="protein sequence ID" value="TQF07993.1"/>
    <property type="molecule type" value="Genomic_DNA"/>
</dbReference>
<keyword evidence="2" id="KW-1185">Reference proteome</keyword>
<dbReference type="Pfam" id="PF04672">
    <property type="entry name" value="Methyltransf_19"/>
    <property type="match status" value="1"/>
</dbReference>
<evidence type="ECO:0000313" key="2">
    <source>
        <dbReference type="Proteomes" id="UP000319103"/>
    </source>
</evidence>
<dbReference type="Proteomes" id="UP000319103">
    <property type="component" value="Unassembled WGS sequence"/>
</dbReference>
<dbReference type="InterPro" id="IPR006764">
    <property type="entry name" value="SAM_dep_MeTrfase_SAV2177_type"/>
</dbReference>
<dbReference type="InterPro" id="IPR029063">
    <property type="entry name" value="SAM-dependent_MTases_sf"/>
</dbReference>